<dbReference type="InterPro" id="IPR039650">
    <property type="entry name" value="HdrA-like"/>
</dbReference>
<name>X1K9H3_9ZZZZ</name>
<keyword evidence="4" id="KW-0479">Metal-binding</keyword>
<accession>X1K9H3</accession>
<keyword evidence="7" id="KW-0408">Iron</keyword>
<evidence type="ECO:0000256" key="8">
    <source>
        <dbReference type="ARBA" id="ARBA00023014"/>
    </source>
</evidence>
<evidence type="ECO:0000256" key="6">
    <source>
        <dbReference type="ARBA" id="ARBA00023002"/>
    </source>
</evidence>
<dbReference type="EMBL" id="BARV01008371">
    <property type="protein sequence ID" value="GAI03253.1"/>
    <property type="molecule type" value="Genomic_DNA"/>
</dbReference>
<dbReference type="Pfam" id="PF12837">
    <property type="entry name" value="Fer4_6"/>
    <property type="match status" value="1"/>
</dbReference>
<dbReference type="InterPro" id="IPR017900">
    <property type="entry name" value="4Fe4S_Fe_S_CS"/>
</dbReference>
<organism evidence="10">
    <name type="scientific">marine sediment metagenome</name>
    <dbReference type="NCBI Taxonomy" id="412755"/>
    <lineage>
        <taxon>unclassified sequences</taxon>
        <taxon>metagenomes</taxon>
        <taxon>ecological metagenomes</taxon>
    </lineage>
</organism>
<evidence type="ECO:0000256" key="1">
    <source>
        <dbReference type="ARBA" id="ARBA00001974"/>
    </source>
</evidence>
<dbReference type="AlphaFoldDB" id="X1K9H3"/>
<dbReference type="PROSITE" id="PS51379">
    <property type="entry name" value="4FE4S_FER_2"/>
    <property type="match status" value="1"/>
</dbReference>
<dbReference type="PANTHER" id="PTHR43498">
    <property type="entry name" value="FERREDOXIN:COB-COM HETERODISULFIDE REDUCTASE SUBUNIT A"/>
    <property type="match status" value="1"/>
</dbReference>
<comment type="similarity">
    <text evidence="2">Belongs to the HdrA family.</text>
</comment>
<proteinExistence type="inferred from homology"/>
<dbReference type="Gene3D" id="3.50.50.60">
    <property type="entry name" value="FAD/NAD(P)-binding domain"/>
    <property type="match status" value="2"/>
</dbReference>
<evidence type="ECO:0000256" key="5">
    <source>
        <dbReference type="ARBA" id="ARBA00022827"/>
    </source>
</evidence>
<evidence type="ECO:0000313" key="10">
    <source>
        <dbReference type="EMBL" id="GAI03253.1"/>
    </source>
</evidence>
<keyword evidence="3" id="KW-0004">4Fe-4S</keyword>
<comment type="caution">
    <text evidence="10">The sequence shown here is derived from an EMBL/GenBank/DDBJ whole genome shotgun (WGS) entry which is preliminary data.</text>
</comment>
<dbReference type="SUPFAM" id="SSF51905">
    <property type="entry name" value="FAD/NAD(P)-binding domain"/>
    <property type="match status" value="1"/>
</dbReference>
<dbReference type="InterPro" id="IPR017896">
    <property type="entry name" value="4Fe4S_Fe-S-bd"/>
</dbReference>
<dbReference type="SUPFAM" id="SSF54862">
    <property type="entry name" value="4Fe-4S ferredoxins"/>
    <property type="match status" value="1"/>
</dbReference>
<sequence>MLIRESNPAAKVYILHRDIMSYGVELEECYREAREAGVRFLRYSLDAPPQVIGDERVVAVRVRDEVAAEEVELPTDLLVLTTPLIPAKNNEMISKMLKVPLDDEGFFLEAHLKLRPIEFAVDGIYVCGCCRSPANIPESISQGYAAASKAAIPMRMGYVKPEAINASVDKDTCAGCAACVNVCPYSAIEIKTEKLSGIVHKIAAAMATAE</sequence>
<dbReference type="GO" id="GO:0051539">
    <property type="term" value="F:4 iron, 4 sulfur cluster binding"/>
    <property type="evidence" value="ECO:0007669"/>
    <property type="project" value="UniProtKB-KW"/>
</dbReference>
<evidence type="ECO:0000256" key="7">
    <source>
        <dbReference type="ARBA" id="ARBA00023004"/>
    </source>
</evidence>
<feature type="domain" description="4Fe-4S ferredoxin-type" evidence="9">
    <location>
        <begin position="164"/>
        <end position="193"/>
    </location>
</feature>
<dbReference type="PANTHER" id="PTHR43498:SF1">
    <property type="entry name" value="COB--COM HETERODISULFIDE REDUCTASE IRON-SULFUR SUBUNIT A"/>
    <property type="match status" value="1"/>
</dbReference>
<evidence type="ECO:0000256" key="3">
    <source>
        <dbReference type="ARBA" id="ARBA00022485"/>
    </source>
</evidence>
<keyword evidence="6" id="KW-0560">Oxidoreductase</keyword>
<dbReference type="InterPro" id="IPR036188">
    <property type="entry name" value="FAD/NAD-bd_sf"/>
</dbReference>
<keyword evidence="8" id="KW-0411">Iron-sulfur</keyword>
<keyword evidence="5" id="KW-0274">FAD</keyword>
<dbReference type="GO" id="GO:0046872">
    <property type="term" value="F:metal ion binding"/>
    <property type="evidence" value="ECO:0007669"/>
    <property type="project" value="UniProtKB-KW"/>
</dbReference>
<protein>
    <recommendedName>
        <fullName evidence="9">4Fe-4S ferredoxin-type domain-containing protein</fullName>
    </recommendedName>
</protein>
<evidence type="ECO:0000256" key="2">
    <source>
        <dbReference type="ARBA" id="ARBA00006561"/>
    </source>
</evidence>
<gene>
    <name evidence="10" type="ORF">S06H3_16842</name>
</gene>
<dbReference type="PROSITE" id="PS00198">
    <property type="entry name" value="4FE4S_FER_1"/>
    <property type="match status" value="1"/>
</dbReference>
<dbReference type="GO" id="GO:0016491">
    <property type="term" value="F:oxidoreductase activity"/>
    <property type="evidence" value="ECO:0007669"/>
    <property type="project" value="UniProtKB-KW"/>
</dbReference>
<keyword evidence="5" id="KW-0285">Flavoprotein</keyword>
<comment type="cofactor">
    <cofactor evidence="1">
        <name>FAD</name>
        <dbReference type="ChEBI" id="CHEBI:57692"/>
    </cofactor>
</comment>
<evidence type="ECO:0000256" key="4">
    <source>
        <dbReference type="ARBA" id="ARBA00022723"/>
    </source>
</evidence>
<dbReference type="Gene3D" id="3.30.70.20">
    <property type="match status" value="1"/>
</dbReference>
<reference evidence="10" key="1">
    <citation type="journal article" date="2014" name="Front. Microbiol.">
        <title>High frequency of phylogenetically diverse reductive dehalogenase-homologous genes in deep subseafloor sedimentary metagenomes.</title>
        <authorList>
            <person name="Kawai M."/>
            <person name="Futagami T."/>
            <person name="Toyoda A."/>
            <person name="Takaki Y."/>
            <person name="Nishi S."/>
            <person name="Hori S."/>
            <person name="Arai W."/>
            <person name="Tsubouchi T."/>
            <person name="Morono Y."/>
            <person name="Uchiyama I."/>
            <person name="Ito T."/>
            <person name="Fujiyama A."/>
            <person name="Inagaki F."/>
            <person name="Takami H."/>
        </authorList>
    </citation>
    <scope>NUCLEOTIDE SEQUENCE</scope>
    <source>
        <strain evidence="10">Expedition CK06-06</strain>
    </source>
</reference>
<evidence type="ECO:0000259" key="9">
    <source>
        <dbReference type="PROSITE" id="PS51379"/>
    </source>
</evidence>